<reference evidence="2" key="1">
    <citation type="journal article" date="2012" name="MBio">
        <title>Comparative genome analysis of Trichophyton rubrum and related dermatophytes reveals candidate genes involved in infection.</title>
        <authorList>
            <person name="Martinez D.A."/>
            <person name="Oliver B.G."/>
            <person name="Graeser Y."/>
            <person name="Goldberg J.M."/>
            <person name="Li W."/>
            <person name="Martinez-Rossi N.M."/>
            <person name="Monod M."/>
            <person name="Shelest E."/>
            <person name="Barton R.C."/>
            <person name="Birch E."/>
            <person name="Brakhage A.A."/>
            <person name="Chen Z."/>
            <person name="Gurr S.J."/>
            <person name="Heiman D."/>
            <person name="Heitman J."/>
            <person name="Kosti I."/>
            <person name="Rossi A."/>
            <person name="Saif S."/>
            <person name="Samalova M."/>
            <person name="Saunders C.W."/>
            <person name="Shea T."/>
            <person name="Summerbell R.C."/>
            <person name="Xu J."/>
            <person name="Young S."/>
            <person name="Zeng Q."/>
            <person name="Birren B.W."/>
            <person name="Cuomo C.A."/>
            <person name="White T.C."/>
        </authorList>
    </citation>
    <scope>NUCLEOTIDE SEQUENCE [LARGE SCALE GENOMIC DNA]</scope>
    <source>
        <strain evidence="2">ATCC MYA-4605 / CBS 113480</strain>
    </source>
</reference>
<dbReference type="STRING" id="554155.C5FUQ7"/>
<dbReference type="HOGENOM" id="CLU_065073_0_0_1"/>
<protein>
    <recommendedName>
        <fullName evidence="3">Fungal-type protein kinase domain-containing protein</fullName>
    </recommendedName>
</protein>
<dbReference type="OrthoDB" id="2896980at2759"/>
<name>C5FUQ7_ARTOC</name>
<sequence>MAPVTIIESFRKNLPVYPEKEVDNNYRQIGPSSMSTARTRATPAFIVEVPQVLTARANAYLSAIRNLPFSPLNSMMPSKDDTIYMHTEADVLRASCLDLIYPVNKALCQILNEREKIYCRGETTIGRSRTDLMWSYQLDGQPQPINFAVLEFKNTKVIHANDFLPGITLPEGAMKVVDTARSQIYRTHLRNNAVPISQQLNKYAKDAAVTDLAVFDWSAMFIFDLTDANYDSQTPALAKGTFFQENATNVGLGETFRVLLLGFLLRALERKWVVRRG</sequence>
<dbReference type="RefSeq" id="XP_002844496.1">
    <property type="nucleotide sequence ID" value="XM_002844450.1"/>
</dbReference>
<dbReference type="VEuPathDB" id="FungiDB:MCYG_06460"/>
<dbReference type="EMBL" id="DS995706">
    <property type="protein sequence ID" value="EEQ33641.1"/>
    <property type="molecule type" value="Genomic_DNA"/>
</dbReference>
<proteinExistence type="predicted"/>
<evidence type="ECO:0000313" key="2">
    <source>
        <dbReference type="Proteomes" id="UP000002035"/>
    </source>
</evidence>
<keyword evidence="2" id="KW-1185">Reference proteome</keyword>
<evidence type="ECO:0000313" key="1">
    <source>
        <dbReference type="EMBL" id="EEQ33641.1"/>
    </source>
</evidence>
<gene>
    <name evidence="1" type="ORF">MCYG_06460</name>
</gene>
<dbReference type="AlphaFoldDB" id="C5FUQ7"/>
<dbReference type="OMA" id="YSMYIFD"/>
<dbReference type="eggNOG" id="ENOG502T0CW">
    <property type="taxonomic scope" value="Eukaryota"/>
</dbReference>
<dbReference type="GeneID" id="9222268"/>
<organism evidence="1 2">
    <name type="scientific">Arthroderma otae (strain ATCC MYA-4605 / CBS 113480)</name>
    <name type="common">Microsporum canis</name>
    <dbReference type="NCBI Taxonomy" id="554155"/>
    <lineage>
        <taxon>Eukaryota</taxon>
        <taxon>Fungi</taxon>
        <taxon>Dikarya</taxon>
        <taxon>Ascomycota</taxon>
        <taxon>Pezizomycotina</taxon>
        <taxon>Eurotiomycetes</taxon>
        <taxon>Eurotiomycetidae</taxon>
        <taxon>Onygenales</taxon>
        <taxon>Arthrodermataceae</taxon>
        <taxon>Microsporum</taxon>
    </lineage>
</organism>
<dbReference type="Proteomes" id="UP000002035">
    <property type="component" value="Unassembled WGS sequence"/>
</dbReference>
<accession>C5FUQ7</accession>
<evidence type="ECO:0008006" key="3">
    <source>
        <dbReference type="Google" id="ProtNLM"/>
    </source>
</evidence>